<evidence type="ECO:0000313" key="1">
    <source>
        <dbReference type="EMBL" id="AKA62030.1"/>
    </source>
</evidence>
<dbReference type="OrthoDB" id="26964at10239"/>
<accession>A0A0G2SSX3</accession>
<dbReference type="InterPro" id="IPR021404">
    <property type="entry name" value="Phage_T4_Gp24.3"/>
</dbReference>
<evidence type="ECO:0000313" key="2">
    <source>
        <dbReference type="Proteomes" id="UP000202749"/>
    </source>
</evidence>
<gene>
    <name evidence="1" type="ORF">Pm5461_164</name>
</gene>
<proteinExistence type="predicted"/>
<dbReference type="GeneID" id="26622712"/>
<dbReference type="Proteomes" id="UP000202749">
    <property type="component" value="Segment"/>
</dbReference>
<organism evidence="1 2">
    <name type="scientific">Proteus phage vB_PmiM_Pm5461</name>
    <dbReference type="NCBI Taxonomy" id="1636250"/>
    <lineage>
        <taxon>Viruses</taxon>
        <taxon>Duplodnaviria</taxon>
        <taxon>Heunggongvirae</taxon>
        <taxon>Uroviricota</taxon>
        <taxon>Caudoviricetes</taxon>
        <taxon>Pantevenvirales</taxon>
        <taxon>Straboviridae</taxon>
        <taxon>Bragavirus</taxon>
        <taxon>Bragavirus pm5461</taxon>
    </lineage>
</organism>
<protein>
    <submittedName>
        <fullName evidence="1">Uncharacterized protein</fullName>
    </submittedName>
</protein>
<dbReference type="KEGG" id="vg:26622712"/>
<reference evidence="1 2" key="1">
    <citation type="submission" date="2015-03" db="EMBL/GenBank/DDBJ databases">
        <authorList>
            <person name="Melo L.D.R."/>
            <person name="Veiga P."/>
            <person name="Cerca N."/>
            <person name="Kropinski A.M."/>
            <person name="Azeredo J."/>
            <person name="Almeida C."/>
            <person name="Sillankorva S."/>
        </authorList>
    </citation>
    <scope>NUCLEOTIDE SEQUENCE [LARGE SCALE GENOMIC DNA]</scope>
</reference>
<dbReference type="Pfam" id="PF11242">
    <property type="entry name" value="DUF2774"/>
    <property type="match status" value="1"/>
</dbReference>
<name>A0A0G2SSX3_9CAUD</name>
<dbReference type="RefSeq" id="YP_009195586.1">
    <property type="nucleotide sequence ID" value="NC_028762.1"/>
</dbReference>
<sequence>MTNHDKIKIHFLREQGMHFVDIARKMGGTAKEMATVFIEVEEKQKEFKSREKIVYRKRMKVRK</sequence>
<dbReference type="EMBL" id="KP890823">
    <property type="protein sequence ID" value="AKA62030.1"/>
    <property type="molecule type" value="Genomic_DNA"/>
</dbReference>
<keyword evidence="2" id="KW-1185">Reference proteome</keyword>